<dbReference type="PANTHER" id="PTHR19143">
    <property type="entry name" value="FIBRINOGEN/TENASCIN/ANGIOPOEITIN"/>
    <property type="match status" value="1"/>
</dbReference>
<dbReference type="AlphaFoldDB" id="A0A9Q1H976"/>
<dbReference type="InterPro" id="IPR014716">
    <property type="entry name" value="Fibrinogen_a/b/g_C_1"/>
</dbReference>
<comment type="caution">
    <text evidence="3">The sequence shown here is derived from an EMBL/GenBank/DDBJ whole genome shotgun (WGS) entry which is preliminary data.</text>
</comment>
<dbReference type="Proteomes" id="UP001152320">
    <property type="component" value="Chromosome 6"/>
</dbReference>
<keyword evidence="4" id="KW-1185">Reference proteome</keyword>
<dbReference type="EMBL" id="JAIZAY010000006">
    <property type="protein sequence ID" value="KAJ8040512.1"/>
    <property type="molecule type" value="Genomic_DNA"/>
</dbReference>
<organism evidence="3 4">
    <name type="scientific">Holothuria leucospilota</name>
    <name type="common">Black long sea cucumber</name>
    <name type="synonym">Mertensiothuria leucospilota</name>
    <dbReference type="NCBI Taxonomy" id="206669"/>
    <lineage>
        <taxon>Eukaryota</taxon>
        <taxon>Metazoa</taxon>
        <taxon>Echinodermata</taxon>
        <taxon>Eleutherozoa</taxon>
        <taxon>Echinozoa</taxon>
        <taxon>Holothuroidea</taxon>
        <taxon>Aspidochirotacea</taxon>
        <taxon>Aspidochirotida</taxon>
        <taxon>Holothuriidae</taxon>
        <taxon>Holothuria</taxon>
    </lineage>
</organism>
<reference evidence="3" key="1">
    <citation type="submission" date="2021-10" db="EMBL/GenBank/DDBJ databases">
        <title>Tropical sea cucumber genome reveals ecological adaptation and Cuvierian tubules defense mechanism.</title>
        <authorList>
            <person name="Chen T."/>
        </authorList>
    </citation>
    <scope>NUCLEOTIDE SEQUENCE</scope>
    <source>
        <strain evidence="3">Nanhai2018</strain>
        <tissue evidence="3">Muscle</tissue>
    </source>
</reference>
<evidence type="ECO:0000256" key="1">
    <source>
        <dbReference type="ARBA" id="ARBA00023157"/>
    </source>
</evidence>
<protein>
    <submittedName>
        <fullName evidence="3">Tenascin-R</fullName>
    </submittedName>
</protein>
<evidence type="ECO:0000313" key="4">
    <source>
        <dbReference type="Proteomes" id="UP001152320"/>
    </source>
</evidence>
<evidence type="ECO:0000313" key="3">
    <source>
        <dbReference type="EMBL" id="KAJ8040512.1"/>
    </source>
</evidence>
<dbReference type="GO" id="GO:0005615">
    <property type="term" value="C:extracellular space"/>
    <property type="evidence" value="ECO:0007669"/>
    <property type="project" value="TreeGrafter"/>
</dbReference>
<keyword evidence="1" id="KW-1015">Disulfide bond</keyword>
<dbReference type="InterPro" id="IPR050373">
    <property type="entry name" value="Fibrinogen_C-term_domain"/>
</dbReference>
<dbReference type="InterPro" id="IPR036056">
    <property type="entry name" value="Fibrinogen-like_C"/>
</dbReference>
<feature type="domain" description="Fibrinogen C-terminal" evidence="2">
    <location>
        <begin position="1"/>
        <end position="86"/>
    </location>
</feature>
<dbReference type="InterPro" id="IPR002181">
    <property type="entry name" value="Fibrinogen_a/b/g_C_dom"/>
</dbReference>
<name>A0A9Q1H976_HOLLE</name>
<proteinExistence type="predicted"/>
<dbReference type="InterPro" id="IPR020837">
    <property type="entry name" value="Fibrinogen_CS"/>
</dbReference>
<dbReference type="SUPFAM" id="SSF56496">
    <property type="entry name" value="Fibrinogen C-terminal domain-like"/>
    <property type="match status" value="1"/>
</dbReference>
<dbReference type="OrthoDB" id="9990035at2759"/>
<dbReference type="PROSITE" id="PS00514">
    <property type="entry name" value="FIBRINOGEN_C_1"/>
    <property type="match status" value="1"/>
</dbReference>
<dbReference type="Pfam" id="PF00147">
    <property type="entry name" value="Fibrinogen_C"/>
    <property type="match status" value="1"/>
</dbReference>
<dbReference type="PROSITE" id="PS51406">
    <property type="entry name" value="FIBRINOGEN_C_2"/>
    <property type="match status" value="1"/>
</dbReference>
<dbReference type="Gene3D" id="3.90.215.10">
    <property type="entry name" value="Gamma Fibrinogen, chain A, domain 1"/>
    <property type="match status" value="1"/>
</dbReference>
<accession>A0A9Q1H976</accession>
<gene>
    <name evidence="3" type="ORF">HOLleu_14826</name>
</gene>
<sequence>MGHDYMSFHHEAYFNTFDSDHDDEPHQNCAMNYKGGWWYKNCYDANLNGIYGLTNGDWTGICLYNRDTTGAICDITFVEMKLKEVMG</sequence>
<evidence type="ECO:0000259" key="2">
    <source>
        <dbReference type="PROSITE" id="PS51406"/>
    </source>
</evidence>